<keyword evidence="1" id="KW-1133">Transmembrane helix</keyword>
<keyword evidence="1" id="KW-0812">Transmembrane</keyword>
<feature type="transmembrane region" description="Helical" evidence="1">
    <location>
        <begin position="172"/>
        <end position="196"/>
    </location>
</feature>
<protein>
    <submittedName>
        <fullName evidence="2">Hypothetical membrane protein</fullName>
    </submittedName>
</protein>
<evidence type="ECO:0000313" key="2">
    <source>
        <dbReference type="EMBL" id="ACV03433.1"/>
    </source>
</evidence>
<organism evidence="2">
    <name type="scientific">Thermococcus sp. AMT11</name>
    <dbReference type="NCBI Taxonomy" id="563043"/>
    <lineage>
        <taxon>Archaea</taxon>
        <taxon>Methanobacteriati</taxon>
        <taxon>Methanobacteriota</taxon>
        <taxon>Thermococci</taxon>
        <taxon>Thermococcales</taxon>
        <taxon>Thermococcaceae</taxon>
        <taxon>Thermococcus</taxon>
    </lineage>
</organism>
<dbReference type="EMBL" id="GQ254849">
    <property type="protein sequence ID" value="ACV03433.1"/>
    <property type="molecule type" value="Genomic_DNA"/>
</dbReference>
<feature type="transmembrane region" description="Helical" evidence="1">
    <location>
        <begin position="86"/>
        <end position="104"/>
    </location>
</feature>
<geneLocation type="plasmid" evidence="2">
    <name>pAMT11</name>
</geneLocation>
<feature type="transmembrane region" description="Helical" evidence="1">
    <location>
        <begin position="216"/>
        <end position="233"/>
    </location>
</feature>
<feature type="transmembrane region" description="Helical" evidence="1">
    <location>
        <begin position="142"/>
        <end position="160"/>
    </location>
</feature>
<dbReference type="AlphaFoldDB" id="C8BNC6"/>
<feature type="transmembrane region" description="Helical" evidence="1">
    <location>
        <begin position="116"/>
        <end position="136"/>
    </location>
</feature>
<evidence type="ECO:0000256" key="1">
    <source>
        <dbReference type="SAM" id="Phobius"/>
    </source>
</evidence>
<sequence>MRMYSAALSSASYQGMMVSVLAVAIALGAYFLLSHRADILGATVLVTLTAFIAKDYYHIVYAAGALLGVALLMQLTDFDEGTFRGAIFYAGLSLFAATILYYIAPETVKLNMDMSFILVLVIAAFFVLVEGLRTGFDYDSEALFAVIGALVVVFLVFHVAGGHHATWGIGLMAFGVLLKAISGGFISVTSFAAGFMIWLDDVTGHALHGGAGEQSMTTFLVVGGILILAYIYLQWRD</sequence>
<accession>C8BNC6</accession>
<reference evidence="2" key="1">
    <citation type="journal article" date="2011" name="Res. Microbiol.">
        <title>pAMT11, a novel plasmid isolated from a Thermococcus sp. strain closely related to the virus-like integrated element TKV1 of the Thermococcus kodakaraensis genome.</title>
        <authorList>
            <person name="Gonnet M."/>
            <person name="Erauso G."/>
            <person name="Prieur D."/>
            <person name="Le Romancer M."/>
        </authorList>
    </citation>
    <scope>NUCLEOTIDE SEQUENCE</scope>
    <source>
        <strain evidence="2">AMT11</strain>
        <plasmid evidence="2">pAMT11</plasmid>
    </source>
</reference>
<keyword evidence="1" id="KW-0472">Membrane</keyword>
<feature type="transmembrane region" description="Helical" evidence="1">
    <location>
        <begin position="12"/>
        <end position="33"/>
    </location>
</feature>
<proteinExistence type="predicted"/>
<keyword evidence="2" id="KW-0614">Plasmid</keyword>
<name>C8BNC6_9EURY</name>